<name>A0A379RZJ3_SALER</name>
<organism evidence="1 2">
    <name type="scientific">Salmonella enterica subsp. arizonae</name>
    <dbReference type="NCBI Taxonomy" id="59203"/>
    <lineage>
        <taxon>Bacteria</taxon>
        <taxon>Pseudomonadati</taxon>
        <taxon>Pseudomonadota</taxon>
        <taxon>Gammaproteobacteria</taxon>
        <taxon>Enterobacterales</taxon>
        <taxon>Enterobacteriaceae</taxon>
        <taxon>Salmonella</taxon>
    </lineage>
</organism>
<reference evidence="1 2" key="1">
    <citation type="submission" date="2018-06" db="EMBL/GenBank/DDBJ databases">
        <authorList>
            <consortium name="Pathogen Informatics"/>
            <person name="Doyle S."/>
        </authorList>
    </citation>
    <scope>NUCLEOTIDE SEQUENCE [LARGE SCALE GENOMIC DNA]</scope>
    <source>
        <strain evidence="1 2">NCTC7295</strain>
    </source>
</reference>
<dbReference type="Proteomes" id="UP000254124">
    <property type="component" value="Unassembled WGS sequence"/>
</dbReference>
<evidence type="ECO:0000313" key="1">
    <source>
        <dbReference type="EMBL" id="SUG13155.1"/>
    </source>
</evidence>
<gene>
    <name evidence="1" type="primary">yqjH_1</name>
    <name evidence="1" type="ORF">NCTC7295_00718</name>
</gene>
<dbReference type="AlphaFoldDB" id="A0A379RZJ3"/>
<sequence>MMRPRRELALDFFIHDGGRSQPLGNGGAVRGDTLTIGGPRGSLVVPEDYAYQVYVCDESGNARVASSSGVA</sequence>
<dbReference type="EC" id="1.16.1.9" evidence="1"/>
<proteinExistence type="predicted"/>
<accession>A0A379RZJ3</accession>
<protein>
    <submittedName>
        <fullName evidence="1">Siderophore-interacting protein</fullName>
        <ecNumber evidence="1">1.16.1.9</ecNumber>
    </submittedName>
</protein>
<evidence type="ECO:0000313" key="2">
    <source>
        <dbReference type="Proteomes" id="UP000254124"/>
    </source>
</evidence>
<dbReference type="GO" id="GO:0052851">
    <property type="term" value="F:ferric-chelate reductase (NADPH) activity"/>
    <property type="evidence" value="ECO:0007669"/>
    <property type="project" value="UniProtKB-EC"/>
</dbReference>
<dbReference type="EMBL" id="UGWZ01000001">
    <property type="protein sequence ID" value="SUG13155.1"/>
    <property type="molecule type" value="Genomic_DNA"/>
</dbReference>
<keyword evidence="1" id="KW-0560">Oxidoreductase</keyword>